<keyword evidence="5" id="KW-0687">Ribonucleoprotein</keyword>
<dbReference type="GO" id="GO:1990904">
    <property type="term" value="C:ribonucleoprotein complex"/>
    <property type="evidence" value="ECO:0007669"/>
    <property type="project" value="UniProtKB-KW"/>
</dbReference>
<gene>
    <name evidence="7" type="ORF">MNBD_PLANCTO02-1342</name>
</gene>
<dbReference type="SUPFAM" id="SSF141091">
    <property type="entry name" value="L21p-like"/>
    <property type="match status" value="1"/>
</dbReference>
<evidence type="ECO:0000256" key="6">
    <source>
        <dbReference type="SAM" id="MobiDB-lite"/>
    </source>
</evidence>
<evidence type="ECO:0000313" key="7">
    <source>
        <dbReference type="EMBL" id="VAX42026.1"/>
    </source>
</evidence>
<dbReference type="PROSITE" id="PS01169">
    <property type="entry name" value="RIBOSOMAL_L21"/>
    <property type="match status" value="1"/>
</dbReference>
<dbReference type="HAMAP" id="MF_01363">
    <property type="entry name" value="Ribosomal_bL21"/>
    <property type="match status" value="1"/>
</dbReference>
<dbReference type="GO" id="GO:0003735">
    <property type="term" value="F:structural constituent of ribosome"/>
    <property type="evidence" value="ECO:0007669"/>
    <property type="project" value="InterPro"/>
</dbReference>
<dbReference type="InterPro" id="IPR001787">
    <property type="entry name" value="Ribosomal_bL21"/>
</dbReference>
<dbReference type="EMBL" id="UOGL01000611">
    <property type="protein sequence ID" value="VAX42026.1"/>
    <property type="molecule type" value="Genomic_DNA"/>
</dbReference>
<protein>
    <submittedName>
        <fullName evidence="7">LSU ribosomal protein L21p</fullName>
    </submittedName>
</protein>
<dbReference type="NCBIfam" id="TIGR00061">
    <property type="entry name" value="L21"/>
    <property type="match status" value="1"/>
</dbReference>
<evidence type="ECO:0000256" key="2">
    <source>
        <dbReference type="ARBA" id="ARBA00022730"/>
    </source>
</evidence>
<dbReference type="GO" id="GO:0019843">
    <property type="term" value="F:rRNA binding"/>
    <property type="evidence" value="ECO:0007669"/>
    <property type="project" value="UniProtKB-KW"/>
</dbReference>
<dbReference type="GO" id="GO:0005840">
    <property type="term" value="C:ribosome"/>
    <property type="evidence" value="ECO:0007669"/>
    <property type="project" value="UniProtKB-KW"/>
</dbReference>
<dbReference type="Pfam" id="PF00829">
    <property type="entry name" value="Ribosomal_L21p"/>
    <property type="match status" value="1"/>
</dbReference>
<keyword evidence="4 7" id="KW-0689">Ribosomal protein</keyword>
<dbReference type="AlphaFoldDB" id="A0A3B1DGU2"/>
<evidence type="ECO:0000256" key="1">
    <source>
        <dbReference type="ARBA" id="ARBA00008563"/>
    </source>
</evidence>
<keyword evidence="2" id="KW-0699">rRNA-binding</keyword>
<dbReference type="InterPro" id="IPR036164">
    <property type="entry name" value="bL21-like_sf"/>
</dbReference>
<dbReference type="PANTHER" id="PTHR21349:SF0">
    <property type="entry name" value="LARGE RIBOSOMAL SUBUNIT PROTEIN BL21M"/>
    <property type="match status" value="1"/>
</dbReference>
<dbReference type="GO" id="GO:0005737">
    <property type="term" value="C:cytoplasm"/>
    <property type="evidence" value="ECO:0007669"/>
    <property type="project" value="UniProtKB-ARBA"/>
</dbReference>
<dbReference type="InterPro" id="IPR028909">
    <property type="entry name" value="bL21-like"/>
</dbReference>
<evidence type="ECO:0000256" key="5">
    <source>
        <dbReference type="ARBA" id="ARBA00023274"/>
    </source>
</evidence>
<dbReference type="GO" id="GO:0006412">
    <property type="term" value="P:translation"/>
    <property type="evidence" value="ECO:0007669"/>
    <property type="project" value="InterPro"/>
</dbReference>
<dbReference type="PANTHER" id="PTHR21349">
    <property type="entry name" value="50S RIBOSOMAL PROTEIN L21"/>
    <property type="match status" value="1"/>
</dbReference>
<comment type="similarity">
    <text evidence="1">Belongs to the bacterial ribosomal protein bL21 family.</text>
</comment>
<organism evidence="7">
    <name type="scientific">hydrothermal vent metagenome</name>
    <dbReference type="NCBI Taxonomy" id="652676"/>
    <lineage>
        <taxon>unclassified sequences</taxon>
        <taxon>metagenomes</taxon>
        <taxon>ecological metagenomes</taxon>
    </lineage>
</organism>
<accession>A0A3B1DGU2</accession>
<evidence type="ECO:0000256" key="4">
    <source>
        <dbReference type="ARBA" id="ARBA00022980"/>
    </source>
</evidence>
<proteinExistence type="inferred from homology"/>
<reference evidence="7" key="1">
    <citation type="submission" date="2018-06" db="EMBL/GenBank/DDBJ databases">
        <authorList>
            <person name="Zhirakovskaya E."/>
        </authorList>
    </citation>
    <scope>NUCLEOTIDE SEQUENCE</scope>
</reference>
<feature type="region of interest" description="Disordered" evidence="6">
    <location>
        <begin position="112"/>
        <end position="142"/>
    </location>
</feature>
<name>A0A3B1DGU2_9ZZZZ</name>
<keyword evidence="3" id="KW-0694">RNA-binding</keyword>
<evidence type="ECO:0000256" key="3">
    <source>
        <dbReference type="ARBA" id="ARBA00022884"/>
    </source>
</evidence>
<feature type="compositionally biased region" description="Low complexity" evidence="6">
    <location>
        <begin position="131"/>
        <end position="142"/>
    </location>
</feature>
<sequence>MFAIIEEDGRQYKVSTGDRLQIDYRAAINTGDRIAFSNVLLANTDEKSLIGKPTIEGATVSATVLIPEEKGEKLEVQKLRRRKNSRRHTGHRQKYTIVSISEINVPGFDVVSQEKVETEAPVTDETPAVDEAPTASETTEES</sequence>
<dbReference type="InterPro" id="IPR018258">
    <property type="entry name" value="Ribosomal_bL21_CS"/>
</dbReference>